<dbReference type="EMBL" id="JAMQOS010000001">
    <property type="protein sequence ID" value="MDS0280872.1"/>
    <property type="molecule type" value="Genomic_DNA"/>
</dbReference>
<feature type="transmembrane region" description="Helical" evidence="1">
    <location>
        <begin position="244"/>
        <end position="268"/>
    </location>
</feature>
<feature type="transmembrane region" description="Helical" evidence="1">
    <location>
        <begin position="502"/>
        <end position="527"/>
    </location>
</feature>
<evidence type="ECO:0000313" key="3">
    <source>
        <dbReference type="Proteomes" id="UP001268864"/>
    </source>
</evidence>
<feature type="transmembrane region" description="Helical" evidence="1">
    <location>
        <begin position="469"/>
        <end position="490"/>
    </location>
</feature>
<keyword evidence="1" id="KW-1133">Transmembrane helix</keyword>
<proteinExistence type="predicted"/>
<feature type="transmembrane region" description="Helical" evidence="1">
    <location>
        <begin position="151"/>
        <end position="177"/>
    </location>
</feature>
<feature type="transmembrane region" description="Helical" evidence="1">
    <location>
        <begin position="389"/>
        <end position="415"/>
    </location>
</feature>
<evidence type="ECO:0008006" key="4">
    <source>
        <dbReference type="Google" id="ProtNLM"/>
    </source>
</evidence>
<feature type="transmembrane region" description="Helical" evidence="1">
    <location>
        <begin position="124"/>
        <end position="145"/>
    </location>
</feature>
<gene>
    <name evidence="2" type="ORF">NDI86_01980</name>
</gene>
<feature type="transmembrane region" description="Helical" evidence="1">
    <location>
        <begin position="31"/>
        <end position="55"/>
    </location>
</feature>
<dbReference type="Proteomes" id="UP001268864">
    <property type="component" value="Unassembled WGS sequence"/>
</dbReference>
<organism evidence="2 3">
    <name type="scientific">Haloarcula onubensis</name>
    <dbReference type="NCBI Taxonomy" id="2950539"/>
    <lineage>
        <taxon>Archaea</taxon>
        <taxon>Methanobacteriati</taxon>
        <taxon>Methanobacteriota</taxon>
        <taxon>Stenosarchaea group</taxon>
        <taxon>Halobacteria</taxon>
        <taxon>Halobacteriales</taxon>
        <taxon>Haloarculaceae</taxon>
        <taxon>Haloarcula</taxon>
    </lineage>
</organism>
<protein>
    <recommendedName>
        <fullName evidence="4">ABC-2 type transport system permease protein</fullName>
    </recommendedName>
</protein>
<keyword evidence="3" id="KW-1185">Reference proteome</keyword>
<feature type="transmembrane region" description="Helical" evidence="1">
    <location>
        <begin position="319"/>
        <end position="338"/>
    </location>
</feature>
<feature type="transmembrane region" description="Helical" evidence="1">
    <location>
        <begin position="189"/>
        <end position="208"/>
    </location>
</feature>
<dbReference type="RefSeq" id="WP_310898717.1">
    <property type="nucleotide sequence ID" value="NZ_JAMQOS010000001.1"/>
</dbReference>
<accession>A0ABU2FJG1</accession>
<sequence length="537" mass="54429">MNWPDRDRAGRIARVELRRTWRSLRASNRGILLVLGGLVMVPLYSLAIGAMAYLGGGEIRTAAPGDVRLATTGIVVGLLGLTGFVVLQRTVKRTGEPDAADGLLTTVRYEDALAGLLAAEFGRLLAVAALPLTALTVGVTVGSGLPLLGLAVMATSVLVVLFGLLASYAVGLSLKLVVARSAFVARHRAVLGGLASLGIVLAWLVAWGTDSVQLALLRAATNSPLSWLGELVLLAVPSVGAAPLAAAVAAAVVLGGLPVAGLACLWLAERVWYGDAVQPDHEFDADGRSLSDRLLAGRVSTATRVVAGKSWRRARRAPLTVQFAVAPAFLLVVQLQTLLLERTVPPTLPLTAGLATAAAAGAAFTLNPLGGEERVLPLTLTADVSGRQFVTGLALAGLLPGVGLATLFVVGFGLAAGTPPATLAAAVTTALVATLAAPWVAAAAGVIFPKFEASTVRGKSVTVPSGFAFGFYLAVLGTVAAPGAGAVAVSTLAPSLVPVGTAALLVGGVTATLLLAAVAAPMGYLYAANRVGTYRLE</sequence>
<keyword evidence="1" id="KW-0472">Membrane</keyword>
<feature type="transmembrane region" description="Helical" evidence="1">
    <location>
        <begin position="421"/>
        <end position="448"/>
    </location>
</feature>
<reference evidence="2 3" key="1">
    <citation type="submission" date="2022-06" db="EMBL/GenBank/DDBJ databases">
        <title>Halomicroarcula sp. a new haloarchaeum isolate from saline soil.</title>
        <authorList>
            <person name="Strakova D."/>
            <person name="Galisteo C."/>
            <person name="Sanchez-Porro C."/>
            <person name="Ventosa A."/>
        </authorList>
    </citation>
    <scope>NUCLEOTIDE SEQUENCE [LARGE SCALE GENOMIC DNA]</scope>
    <source>
        <strain evidence="2 3">S3CR25-11</strain>
    </source>
</reference>
<evidence type="ECO:0000313" key="2">
    <source>
        <dbReference type="EMBL" id="MDS0280872.1"/>
    </source>
</evidence>
<feature type="transmembrane region" description="Helical" evidence="1">
    <location>
        <begin position="350"/>
        <end position="369"/>
    </location>
</feature>
<comment type="caution">
    <text evidence="2">The sequence shown here is derived from an EMBL/GenBank/DDBJ whole genome shotgun (WGS) entry which is preliminary data.</text>
</comment>
<keyword evidence="1" id="KW-0812">Transmembrane</keyword>
<name>A0ABU2FJG1_9EURY</name>
<evidence type="ECO:0000256" key="1">
    <source>
        <dbReference type="SAM" id="Phobius"/>
    </source>
</evidence>
<feature type="transmembrane region" description="Helical" evidence="1">
    <location>
        <begin position="67"/>
        <end position="87"/>
    </location>
</feature>